<keyword evidence="3" id="KW-0326">Glycosidase</keyword>
<feature type="signal peptide" evidence="1">
    <location>
        <begin position="1"/>
        <end position="20"/>
    </location>
</feature>
<evidence type="ECO:0000259" key="2">
    <source>
        <dbReference type="Pfam" id="PF09992"/>
    </source>
</evidence>
<dbReference type="RefSeq" id="WP_279966763.1">
    <property type="nucleotide sequence ID" value="NZ_CP122537.1"/>
</dbReference>
<evidence type="ECO:0000313" key="3">
    <source>
        <dbReference type="EMBL" id="WGH79805.1"/>
    </source>
</evidence>
<evidence type="ECO:0000256" key="1">
    <source>
        <dbReference type="SAM" id="SignalP"/>
    </source>
</evidence>
<dbReference type="EMBL" id="CP122537">
    <property type="protein sequence ID" value="WGH79805.1"/>
    <property type="molecule type" value="Genomic_DNA"/>
</dbReference>
<keyword evidence="1" id="KW-0732">Signal</keyword>
<organism evidence="3 4">
    <name type="scientific">Jannaschia ovalis</name>
    <dbReference type="NCBI Taxonomy" id="3038773"/>
    <lineage>
        <taxon>Bacteria</taxon>
        <taxon>Pseudomonadati</taxon>
        <taxon>Pseudomonadota</taxon>
        <taxon>Alphaproteobacteria</taxon>
        <taxon>Rhodobacterales</taxon>
        <taxon>Roseobacteraceae</taxon>
        <taxon>Jannaschia</taxon>
    </lineage>
</organism>
<keyword evidence="3" id="KW-0378">Hydrolase</keyword>
<feature type="domain" description="Phosphodiester glycosidase" evidence="2">
    <location>
        <begin position="71"/>
        <end position="216"/>
    </location>
</feature>
<dbReference type="GO" id="GO:0016798">
    <property type="term" value="F:hydrolase activity, acting on glycosyl bonds"/>
    <property type="evidence" value="ECO:0007669"/>
    <property type="project" value="UniProtKB-KW"/>
</dbReference>
<gene>
    <name evidence="3" type="ORF">P8627_05965</name>
</gene>
<accession>A0ABY8LI25</accession>
<dbReference type="InterPro" id="IPR018711">
    <property type="entry name" value="NAGPA"/>
</dbReference>
<sequence>MIRALAVAALGWLAAATAGAACEAVIHRDRAFTVCTADRDRHAIDLRLNGADGTPLGSFVELQRQTEAPIAFAMNGGMYHPDRRPVGLYVEDGVQLSGIVTREGPGNFGMLPNGVFCIAADGARVIESRAYAAAPPDCEDATQSGPMLVIDGALHPRFLPDSEFLNLRNGVGAAPDGRAVHFVISDEPVSFYEMATLFRDVLGVRDALYLDGRVSRLYAPALGRADPGRQMGPILVVTER</sequence>
<dbReference type="PROSITE" id="PS51257">
    <property type="entry name" value="PROKAR_LIPOPROTEIN"/>
    <property type="match status" value="1"/>
</dbReference>
<proteinExistence type="predicted"/>
<protein>
    <submittedName>
        <fullName evidence="3">Phosphodiester glycosidase family protein</fullName>
    </submittedName>
</protein>
<dbReference type="Proteomes" id="UP001243420">
    <property type="component" value="Chromosome"/>
</dbReference>
<evidence type="ECO:0000313" key="4">
    <source>
        <dbReference type="Proteomes" id="UP001243420"/>
    </source>
</evidence>
<dbReference type="Pfam" id="PF09992">
    <property type="entry name" value="NAGPA"/>
    <property type="match status" value="1"/>
</dbReference>
<reference evidence="3 4" key="1">
    <citation type="submission" date="2023-04" db="EMBL/GenBank/DDBJ databases">
        <title>Jannaschia ovalis sp. nov., a marine bacterium isolated from sea tidal flat.</title>
        <authorList>
            <person name="Kwon D.Y."/>
            <person name="Kim J.-J."/>
        </authorList>
    </citation>
    <scope>NUCLEOTIDE SEQUENCE [LARGE SCALE GENOMIC DNA]</scope>
    <source>
        <strain evidence="3 4">GRR-S6-38</strain>
    </source>
</reference>
<name>A0ABY8LI25_9RHOB</name>
<keyword evidence="4" id="KW-1185">Reference proteome</keyword>
<feature type="chain" id="PRO_5046016034" evidence="1">
    <location>
        <begin position="21"/>
        <end position="240"/>
    </location>
</feature>